<dbReference type="KEGG" id="mec:Q7C_2270"/>
<dbReference type="SMART" id="SM00481">
    <property type="entry name" value="POLIIIAc"/>
    <property type="match status" value="1"/>
</dbReference>
<dbReference type="PANTHER" id="PTHR42924:SF3">
    <property type="entry name" value="POLYMERASE_HISTIDINOL PHOSPHATASE N-TERMINAL DOMAIN-CONTAINING PROTEIN"/>
    <property type="match status" value="1"/>
</dbReference>
<dbReference type="Gene3D" id="1.10.150.650">
    <property type="match status" value="1"/>
</dbReference>
<accession>I1YKG3</accession>
<dbReference type="STRING" id="754477.Q7C_2270"/>
<feature type="domain" description="Polymerase/histidinol phosphatase N-terminal" evidence="1">
    <location>
        <begin position="8"/>
        <end position="73"/>
    </location>
</feature>
<gene>
    <name evidence="2" type="ordered locus">Q7C_2270</name>
</gene>
<dbReference type="Pfam" id="PF02811">
    <property type="entry name" value="PHP"/>
    <property type="match status" value="1"/>
</dbReference>
<dbReference type="InterPro" id="IPR016195">
    <property type="entry name" value="Pol/histidinol_Pase-like"/>
</dbReference>
<dbReference type="OrthoDB" id="9804333at2"/>
<dbReference type="RefSeq" id="WP_014704825.1">
    <property type="nucleotide sequence ID" value="NC_017856.1"/>
</dbReference>
<reference evidence="2 3" key="1">
    <citation type="journal article" date="2012" name="J. Bacteriol.">
        <title>Complete genome sequences of Methylophaga sp. strain JAM1 and Methylophaga sp. strain JAM7.</title>
        <authorList>
            <person name="Villeneuve C."/>
            <person name="Martineau C."/>
            <person name="Mauffrey F."/>
            <person name="Villemur R."/>
        </authorList>
    </citation>
    <scope>NUCLEOTIDE SEQUENCE [LARGE SCALE GENOMIC DNA]</scope>
    <source>
        <strain evidence="2 3">JAM7</strain>
    </source>
</reference>
<dbReference type="InterPro" id="IPR052018">
    <property type="entry name" value="PHP_domain"/>
</dbReference>
<keyword evidence="3" id="KW-1185">Reference proteome</keyword>
<dbReference type="CDD" id="cd07438">
    <property type="entry name" value="PHP_HisPPase_AMP"/>
    <property type="match status" value="1"/>
</dbReference>
<proteinExistence type="predicted"/>
<dbReference type="GO" id="GO:0004534">
    <property type="term" value="F:5'-3' RNA exonuclease activity"/>
    <property type="evidence" value="ECO:0007669"/>
    <property type="project" value="TreeGrafter"/>
</dbReference>
<dbReference type="InterPro" id="IPR003141">
    <property type="entry name" value="Pol/His_phosphatase_N"/>
</dbReference>
<name>I1YKG3_METFJ</name>
<dbReference type="eggNOG" id="COG0613">
    <property type="taxonomic scope" value="Bacteria"/>
</dbReference>
<dbReference type="GO" id="GO:0035312">
    <property type="term" value="F:5'-3' DNA exonuclease activity"/>
    <property type="evidence" value="ECO:0007669"/>
    <property type="project" value="TreeGrafter"/>
</dbReference>
<sequence length="283" mass="30909">MTASQLIYDLHCHSNASDGALPPADLVHLAVEKGVDVLALTDHDGTEGIMAARQAAASLPIQLVAGLEISVTWSQTTIHIVGLHVDINNTMLQQGLARLRDYRRDRALAIAHRLDKAGIPDAYAGASQYASETMLGRMHFAQFLVDQGHAKDTRDVFKRFLVRNKPGYVPGNWADLDQALDWIHGAGGQAVIAHPARYKITATKLRRLIADFKACGGEGFEVCSGRQHADEVRHLATLANRHELLASCGSDFHSPAQSWTELGKITPLPASVTPIWSNWPVRH</sequence>
<dbReference type="PATRIC" id="fig|754477.3.peg.2237"/>
<dbReference type="HOGENOM" id="CLU_067347_0_0_6"/>
<evidence type="ECO:0000259" key="1">
    <source>
        <dbReference type="SMART" id="SM00481"/>
    </source>
</evidence>
<evidence type="ECO:0000313" key="3">
    <source>
        <dbReference type="Proteomes" id="UP000009145"/>
    </source>
</evidence>
<dbReference type="Gene3D" id="3.20.20.140">
    <property type="entry name" value="Metal-dependent hydrolases"/>
    <property type="match status" value="1"/>
</dbReference>
<protein>
    <submittedName>
        <fullName evidence="2">Metal-dependent phosphoesterase</fullName>
    </submittedName>
</protein>
<dbReference type="SUPFAM" id="SSF89550">
    <property type="entry name" value="PHP domain-like"/>
    <property type="match status" value="1"/>
</dbReference>
<dbReference type="InterPro" id="IPR004013">
    <property type="entry name" value="PHP_dom"/>
</dbReference>
<organism evidence="2 3">
    <name type="scientific">Methylophaga frappieri (strain ATCC BAA-2434 / DSM 25690 / JAM7)</name>
    <dbReference type="NCBI Taxonomy" id="754477"/>
    <lineage>
        <taxon>Bacteria</taxon>
        <taxon>Pseudomonadati</taxon>
        <taxon>Pseudomonadota</taxon>
        <taxon>Gammaproteobacteria</taxon>
        <taxon>Thiotrichales</taxon>
        <taxon>Piscirickettsiaceae</taxon>
        <taxon>Methylophaga</taxon>
    </lineage>
</organism>
<dbReference type="PANTHER" id="PTHR42924">
    <property type="entry name" value="EXONUCLEASE"/>
    <property type="match status" value="1"/>
</dbReference>
<dbReference type="EMBL" id="CP003380">
    <property type="protein sequence ID" value="AFJ03406.1"/>
    <property type="molecule type" value="Genomic_DNA"/>
</dbReference>
<dbReference type="AlphaFoldDB" id="I1YKG3"/>
<dbReference type="Proteomes" id="UP000009145">
    <property type="component" value="Chromosome"/>
</dbReference>
<evidence type="ECO:0000313" key="2">
    <source>
        <dbReference type="EMBL" id="AFJ03406.1"/>
    </source>
</evidence>